<accession>E1ZXI1</accession>
<dbReference type="AlphaFoldDB" id="E1ZXI1"/>
<protein>
    <submittedName>
        <fullName evidence="2">Uncharacterized protein</fullName>
    </submittedName>
</protein>
<dbReference type="InParanoid" id="E1ZXI1"/>
<reference evidence="2 3" key="1">
    <citation type="journal article" date="2010" name="Science">
        <title>Genomic comparison of the ants Camponotus floridanus and Harpegnathos saltator.</title>
        <authorList>
            <person name="Bonasio R."/>
            <person name="Zhang G."/>
            <person name="Ye C."/>
            <person name="Mutti N.S."/>
            <person name="Fang X."/>
            <person name="Qin N."/>
            <person name="Donahue G."/>
            <person name="Yang P."/>
            <person name="Li Q."/>
            <person name="Li C."/>
            <person name="Zhang P."/>
            <person name="Huang Z."/>
            <person name="Berger S.L."/>
            <person name="Reinberg D."/>
            <person name="Wang J."/>
            <person name="Liebig J."/>
        </authorList>
    </citation>
    <scope>NUCLEOTIDE SEQUENCE [LARGE SCALE GENOMIC DNA]</scope>
    <source>
        <strain evidence="3">C129</strain>
    </source>
</reference>
<evidence type="ECO:0000313" key="2">
    <source>
        <dbReference type="EMBL" id="EFN74111.1"/>
    </source>
</evidence>
<evidence type="ECO:0000313" key="3">
    <source>
        <dbReference type="Proteomes" id="UP000000311"/>
    </source>
</evidence>
<dbReference type="Proteomes" id="UP000000311">
    <property type="component" value="Unassembled WGS sequence"/>
</dbReference>
<feature type="region of interest" description="Disordered" evidence="1">
    <location>
        <begin position="1"/>
        <end position="25"/>
    </location>
</feature>
<dbReference type="EMBL" id="GL435059">
    <property type="protein sequence ID" value="EFN74111.1"/>
    <property type="molecule type" value="Genomic_DNA"/>
</dbReference>
<name>E1ZXI1_CAMFO</name>
<evidence type="ECO:0000256" key="1">
    <source>
        <dbReference type="SAM" id="MobiDB-lite"/>
    </source>
</evidence>
<keyword evidence="3" id="KW-1185">Reference proteome</keyword>
<sequence length="229" mass="25986">MAGMVRRTRKVEGWSGGTGGAVRAQHDAIRADTRRSLRSERRDASAESIVWIAQVIADARGVPLYVAYYADEKAPCKPKIQYLHVILFALSPEIIMQVTLSISHLGECPETIYVTTEETKKTTQVRQLETYSTVLKFKGYAKVCHLKQQFLTTNFSLLIGFETWRTPVIRSEQILGIKCSDTTAVDVGVDFERIQVCDVYLSGILENMRHITEMAKRNSIVWPLEIYLR</sequence>
<gene>
    <name evidence="2" type="ORF">EAG_05056</name>
</gene>
<organism evidence="3">
    <name type="scientific">Camponotus floridanus</name>
    <name type="common">Florida carpenter ant</name>
    <dbReference type="NCBI Taxonomy" id="104421"/>
    <lineage>
        <taxon>Eukaryota</taxon>
        <taxon>Metazoa</taxon>
        <taxon>Ecdysozoa</taxon>
        <taxon>Arthropoda</taxon>
        <taxon>Hexapoda</taxon>
        <taxon>Insecta</taxon>
        <taxon>Pterygota</taxon>
        <taxon>Neoptera</taxon>
        <taxon>Endopterygota</taxon>
        <taxon>Hymenoptera</taxon>
        <taxon>Apocrita</taxon>
        <taxon>Aculeata</taxon>
        <taxon>Formicoidea</taxon>
        <taxon>Formicidae</taxon>
        <taxon>Formicinae</taxon>
        <taxon>Camponotus</taxon>
    </lineage>
</organism>
<proteinExistence type="predicted"/>